<evidence type="ECO:0000313" key="2">
    <source>
        <dbReference type="Proteomes" id="UP000191342"/>
    </source>
</evidence>
<dbReference type="Gene3D" id="1.20.120.160">
    <property type="entry name" value="HPT domain"/>
    <property type="match status" value="1"/>
</dbReference>
<name>A0A1V6S895_9EURO</name>
<dbReference type="OrthoDB" id="1673781at2759"/>
<proteinExistence type="predicted"/>
<keyword evidence="2" id="KW-1185">Reference proteome</keyword>
<sequence length="64" mass="7173">MADNELTTKLKEVIDMGIFSRLLEMDHSEERDFSSLAVYGFLEAGENTVGDMVEALNAESQARF</sequence>
<reference evidence="2" key="1">
    <citation type="journal article" date="2017" name="Nat. Microbiol.">
        <title>Global analysis of biosynthetic gene clusters reveals vast potential of secondary metabolite production in Penicillium species.</title>
        <authorList>
            <person name="Nielsen J.C."/>
            <person name="Grijseels S."/>
            <person name="Prigent S."/>
            <person name="Ji B."/>
            <person name="Dainat J."/>
            <person name="Nielsen K.F."/>
            <person name="Frisvad J.C."/>
            <person name="Workman M."/>
            <person name="Nielsen J."/>
        </authorList>
    </citation>
    <scope>NUCLEOTIDE SEQUENCE [LARGE SCALE GENOMIC DNA]</scope>
    <source>
        <strain evidence="2">IBT 14082</strain>
    </source>
</reference>
<evidence type="ECO:0000313" key="1">
    <source>
        <dbReference type="EMBL" id="OQE10078.1"/>
    </source>
</evidence>
<dbReference type="AlphaFoldDB" id="A0A1V6S895"/>
<gene>
    <name evidence="1" type="ORF">PENFLA_c095G11032</name>
</gene>
<accession>A0A1V6S895</accession>
<organism evidence="1 2">
    <name type="scientific">Penicillium flavigenum</name>
    <dbReference type="NCBI Taxonomy" id="254877"/>
    <lineage>
        <taxon>Eukaryota</taxon>
        <taxon>Fungi</taxon>
        <taxon>Dikarya</taxon>
        <taxon>Ascomycota</taxon>
        <taxon>Pezizomycotina</taxon>
        <taxon>Eurotiomycetes</taxon>
        <taxon>Eurotiomycetidae</taxon>
        <taxon>Eurotiales</taxon>
        <taxon>Aspergillaceae</taxon>
        <taxon>Penicillium</taxon>
    </lineage>
</organism>
<dbReference type="GO" id="GO:0000160">
    <property type="term" value="P:phosphorelay signal transduction system"/>
    <property type="evidence" value="ECO:0007669"/>
    <property type="project" value="InterPro"/>
</dbReference>
<comment type="caution">
    <text evidence="1">The sequence shown here is derived from an EMBL/GenBank/DDBJ whole genome shotgun (WGS) entry which is preliminary data.</text>
</comment>
<dbReference type="Proteomes" id="UP000191342">
    <property type="component" value="Unassembled WGS sequence"/>
</dbReference>
<dbReference type="EMBL" id="MLQL01000095">
    <property type="protein sequence ID" value="OQE10078.1"/>
    <property type="molecule type" value="Genomic_DNA"/>
</dbReference>
<dbReference type="InterPro" id="IPR036641">
    <property type="entry name" value="HPT_dom_sf"/>
</dbReference>
<protein>
    <submittedName>
        <fullName evidence="1">Uncharacterized protein</fullName>
    </submittedName>
</protein>